<comment type="similarity">
    <text evidence="2">Belongs to the SUA5 family.</text>
</comment>
<keyword evidence="7" id="KW-0548">Nucleotidyltransferase</keyword>
<evidence type="ECO:0000256" key="8">
    <source>
        <dbReference type="ARBA" id="ARBA00022741"/>
    </source>
</evidence>
<dbReference type="GO" id="GO:0003725">
    <property type="term" value="F:double-stranded RNA binding"/>
    <property type="evidence" value="ECO:0007669"/>
    <property type="project" value="InterPro"/>
</dbReference>
<dbReference type="EC" id="2.7.7.87" evidence="3"/>
<dbReference type="OrthoDB" id="9814580at2"/>
<organism evidence="14 15">
    <name type="scientific">Actinomyces howellii</name>
    <dbReference type="NCBI Taxonomy" id="52771"/>
    <lineage>
        <taxon>Bacteria</taxon>
        <taxon>Bacillati</taxon>
        <taxon>Actinomycetota</taxon>
        <taxon>Actinomycetes</taxon>
        <taxon>Actinomycetales</taxon>
        <taxon>Actinomycetaceae</taxon>
        <taxon>Actinomyces</taxon>
    </lineage>
</organism>
<keyword evidence="6" id="KW-0819">tRNA processing</keyword>
<feature type="region of interest" description="Disordered" evidence="12">
    <location>
        <begin position="1"/>
        <end position="25"/>
    </location>
</feature>
<dbReference type="GO" id="GO:0006450">
    <property type="term" value="P:regulation of translational fidelity"/>
    <property type="evidence" value="ECO:0007669"/>
    <property type="project" value="TreeGrafter"/>
</dbReference>
<keyword evidence="8" id="KW-0547">Nucleotide-binding</keyword>
<dbReference type="GO" id="GO:0000049">
    <property type="term" value="F:tRNA binding"/>
    <property type="evidence" value="ECO:0007669"/>
    <property type="project" value="TreeGrafter"/>
</dbReference>
<evidence type="ECO:0000256" key="7">
    <source>
        <dbReference type="ARBA" id="ARBA00022695"/>
    </source>
</evidence>
<evidence type="ECO:0000313" key="14">
    <source>
        <dbReference type="EMBL" id="VEG27355.1"/>
    </source>
</evidence>
<sequence length="243" mass="24411">MGVVTDQPHRLSPAPLPGAARGDEPDRAVAHVRDGGLLLLPTDTVYGIGTTAADGAAIARLLAAKGRGRQMPPPVLIASMEDLTGLVAQVPAAARDLADAFWPGGLTLVLPLAEGVDWDLGDTGGTVAVRVPDHPLARDLLSRTGPMAVTSANRTGMPPATDAHQAAAAFGRRAEPGGDILVLDGGPTPGPVPSTIVSLAGERDDAPRLLREGVVAAGALERVLGAPLPGAGPAGARPAEAAR</sequence>
<dbReference type="GO" id="GO:0008033">
    <property type="term" value="P:tRNA processing"/>
    <property type="evidence" value="ECO:0007669"/>
    <property type="project" value="UniProtKB-KW"/>
</dbReference>
<feature type="domain" description="YrdC-like" evidence="13">
    <location>
        <begin position="22"/>
        <end position="215"/>
    </location>
</feature>
<evidence type="ECO:0000313" key="15">
    <source>
        <dbReference type="Proteomes" id="UP000266895"/>
    </source>
</evidence>
<comment type="subcellular location">
    <subcellularLocation>
        <location evidence="1">Cytoplasm</location>
    </subcellularLocation>
</comment>
<dbReference type="GO" id="GO:0005524">
    <property type="term" value="F:ATP binding"/>
    <property type="evidence" value="ECO:0007669"/>
    <property type="project" value="UniProtKB-KW"/>
</dbReference>
<dbReference type="InterPro" id="IPR050156">
    <property type="entry name" value="TC-AMP_synthase_SUA5"/>
</dbReference>
<dbReference type="GO" id="GO:0061710">
    <property type="term" value="F:L-threonylcarbamoyladenylate synthase"/>
    <property type="evidence" value="ECO:0007669"/>
    <property type="project" value="UniProtKB-EC"/>
</dbReference>
<dbReference type="AlphaFoldDB" id="A0A3S5EGZ7"/>
<accession>A0A3S5EGZ7</accession>
<reference evidence="14 15" key="1">
    <citation type="submission" date="2018-12" db="EMBL/GenBank/DDBJ databases">
        <authorList>
            <consortium name="Pathogen Informatics"/>
        </authorList>
    </citation>
    <scope>NUCLEOTIDE SEQUENCE [LARGE SCALE GENOMIC DNA]</scope>
    <source>
        <strain evidence="14 15">NCTC11636</strain>
    </source>
</reference>
<proteinExistence type="inferred from homology"/>
<dbReference type="NCBIfam" id="TIGR00057">
    <property type="entry name" value="L-threonylcarbamoyladenylate synthase"/>
    <property type="match status" value="1"/>
</dbReference>
<evidence type="ECO:0000256" key="3">
    <source>
        <dbReference type="ARBA" id="ARBA00012584"/>
    </source>
</evidence>
<dbReference type="RefSeq" id="WP_126382153.1">
    <property type="nucleotide sequence ID" value="NZ_LR134350.1"/>
</dbReference>
<evidence type="ECO:0000256" key="2">
    <source>
        <dbReference type="ARBA" id="ARBA00007663"/>
    </source>
</evidence>
<dbReference type="SUPFAM" id="SSF55821">
    <property type="entry name" value="YrdC/RibB"/>
    <property type="match status" value="1"/>
</dbReference>
<keyword evidence="15" id="KW-1185">Reference proteome</keyword>
<evidence type="ECO:0000256" key="10">
    <source>
        <dbReference type="ARBA" id="ARBA00029774"/>
    </source>
</evidence>
<dbReference type="Proteomes" id="UP000266895">
    <property type="component" value="Chromosome"/>
</dbReference>
<evidence type="ECO:0000256" key="4">
    <source>
        <dbReference type="ARBA" id="ARBA00022490"/>
    </source>
</evidence>
<dbReference type="InterPro" id="IPR017945">
    <property type="entry name" value="DHBP_synth_RibB-like_a/b_dom"/>
</dbReference>
<dbReference type="EMBL" id="LR134350">
    <property type="protein sequence ID" value="VEG27355.1"/>
    <property type="molecule type" value="Genomic_DNA"/>
</dbReference>
<evidence type="ECO:0000256" key="12">
    <source>
        <dbReference type="SAM" id="MobiDB-lite"/>
    </source>
</evidence>
<keyword evidence="9" id="KW-0067">ATP-binding</keyword>
<dbReference type="Gene3D" id="3.90.870.10">
    <property type="entry name" value="DHBP synthase"/>
    <property type="match status" value="1"/>
</dbReference>
<keyword evidence="5" id="KW-0808">Transferase</keyword>
<comment type="catalytic activity">
    <reaction evidence="11">
        <text>L-threonine + hydrogencarbonate + ATP = L-threonylcarbamoyladenylate + diphosphate + H2O</text>
        <dbReference type="Rhea" id="RHEA:36407"/>
        <dbReference type="ChEBI" id="CHEBI:15377"/>
        <dbReference type="ChEBI" id="CHEBI:17544"/>
        <dbReference type="ChEBI" id="CHEBI:30616"/>
        <dbReference type="ChEBI" id="CHEBI:33019"/>
        <dbReference type="ChEBI" id="CHEBI:57926"/>
        <dbReference type="ChEBI" id="CHEBI:73682"/>
        <dbReference type="EC" id="2.7.7.87"/>
    </reaction>
</comment>
<evidence type="ECO:0000256" key="11">
    <source>
        <dbReference type="ARBA" id="ARBA00048366"/>
    </source>
</evidence>
<dbReference type="InterPro" id="IPR006070">
    <property type="entry name" value="Sua5-like_dom"/>
</dbReference>
<dbReference type="KEGG" id="ahw:NCTC11636_00989"/>
<gene>
    <name evidence="14" type="primary">yciO_2</name>
    <name evidence="14" type="ORF">NCTC11636_00989</name>
</gene>
<evidence type="ECO:0000259" key="13">
    <source>
        <dbReference type="PROSITE" id="PS51163"/>
    </source>
</evidence>
<name>A0A3S5EGZ7_9ACTO</name>
<evidence type="ECO:0000256" key="9">
    <source>
        <dbReference type="ARBA" id="ARBA00022840"/>
    </source>
</evidence>
<dbReference type="PANTHER" id="PTHR17490">
    <property type="entry name" value="SUA5"/>
    <property type="match status" value="1"/>
</dbReference>
<keyword evidence="4" id="KW-0963">Cytoplasm</keyword>
<evidence type="ECO:0000256" key="1">
    <source>
        <dbReference type="ARBA" id="ARBA00004496"/>
    </source>
</evidence>
<dbReference type="PROSITE" id="PS51163">
    <property type="entry name" value="YRDC"/>
    <property type="match status" value="1"/>
</dbReference>
<dbReference type="PANTHER" id="PTHR17490:SF16">
    <property type="entry name" value="THREONYLCARBAMOYL-AMP SYNTHASE"/>
    <property type="match status" value="1"/>
</dbReference>
<evidence type="ECO:0000256" key="6">
    <source>
        <dbReference type="ARBA" id="ARBA00022694"/>
    </source>
</evidence>
<dbReference type="Pfam" id="PF01300">
    <property type="entry name" value="Sua5_yciO_yrdC"/>
    <property type="match status" value="1"/>
</dbReference>
<dbReference type="GO" id="GO:0005737">
    <property type="term" value="C:cytoplasm"/>
    <property type="evidence" value="ECO:0007669"/>
    <property type="project" value="UniProtKB-SubCell"/>
</dbReference>
<protein>
    <recommendedName>
        <fullName evidence="10">L-threonylcarbamoyladenylate synthase</fullName>
        <ecNumber evidence="3">2.7.7.87</ecNumber>
    </recommendedName>
    <alternativeName>
        <fullName evidence="10">L-threonylcarbamoyladenylate synthase</fullName>
    </alternativeName>
</protein>
<evidence type="ECO:0000256" key="5">
    <source>
        <dbReference type="ARBA" id="ARBA00022679"/>
    </source>
</evidence>